<dbReference type="Proteomes" id="UP001054945">
    <property type="component" value="Unassembled WGS sequence"/>
</dbReference>
<sequence length="123" mass="14167">MLGMSTTNPYVENPTFGQEEGVTPFTDTLSSSKYMGGFKLFIVEEELEVINPESQTFFRYRSIEAKKHAADSTYWNKKTIQCLARDSKSPRDLSVLRKIIRTSIRSDVASPRKKKKGRNERRI</sequence>
<gene>
    <name evidence="1" type="ORF">CEXT_230521</name>
</gene>
<keyword evidence="2" id="KW-1185">Reference proteome</keyword>
<proteinExistence type="predicted"/>
<protein>
    <submittedName>
        <fullName evidence="1">Uncharacterized protein</fullName>
    </submittedName>
</protein>
<name>A0AAV4U9Q1_CAEEX</name>
<reference evidence="1 2" key="1">
    <citation type="submission" date="2021-06" db="EMBL/GenBank/DDBJ databases">
        <title>Caerostris extrusa draft genome.</title>
        <authorList>
            <person name="Kono N."/>
            <person name="Arakawa K."/>
        </authorList>
    </citation>
    <scope>NUCLEOTIDE SEQUENCE [LARGE SCALE GENOMIC DNA]</scope>
</reference>
<evidence type="ECO:0000313" key="2">
    <source>
        <dbReference type="Proteomes" id="UP001054945"/>
    </source>
</evidence>
<organism evidence="1 2">
    <name type="scientific">Caerostris extrusa</name>
    <name type="common">Bark spider</name>
    <name type="synonym">Caerostris bankana</name>
    <dbReference type="NCBI Taxonomy" id="172846"/>
    <lineage>
        <taxon>Eukaryota</taxon>
        <taxon>Metazoa</taxon>
        <taxon>Ecdysozoa</taxon>
        <taxon>Arthropoda</taxon>
        <taxon>Chelicerata</taxon>
        <taxon>Arachnida</taxon>
        <taxon>Araneae</taxon>
        <taxon>Araneomorphae</taxon>
        <taxon>Entelegynae</taxon>
        <taxon>Araneoidea</taxon>
        <taxon>Araneidae</taxon>
        <taxon>Caerostris</taxon>
    </lineage>
</organism>
<accession>A0AAV4U9Q1</accession>
<evidence type="ECO:0000313" key="1">
    <source>
        <dbReference type="EMBL" id="GIY54474.1"/>
    </source>
</evidence>
<comment type="caution">
    <text evidence="1">The sequence shown here is derived from an EMBL/GenBank/DDBJ whole genome shotgun (WGS) entry which is preliminary data.</text>
</comment>
<dbReference type="AlphaFoldDB" id="A0AAV4U9Q1"/>
<dbReference type="EMBL" id="BPLR01012515">
    <property type="protein sequence ID" value="GIY54474.1"/>
    <property type="molecule type" value="Genomic_DNA"/>
</dbReference>